<evidence type="ECO:0000313" key="5">
    <source>
        <dbReference type="EMBL" id="GAO13066.1"/>
    </source>
</evidence>
<accession>A0A0P4RH03</accession>
<organism evidence="5 6">
    <name type="scientific">Streptomyces lydicamycinicus</name>
    <dbReference type="NCBI Taxonomy" id="1546107"/>
    <lineage>
        <taxon>Bacteria</taxon>
        <taxon>Bacillati</taxon>
        <taxon>Actinomycetota</taxon>
        <taxon>Actinomycetes</taxon>
        <taxon>Kitasatosporales</taxon>
        <taxon>Streptomycetaceae</taxon>
        <taxon>Streptomyces</taxon>
    </lineage>
</organism>
<keyword evidence="3" id="KW-0804">Transcription</keyword>
<dbReference type="PRINTS" id="PR00038">
    <property type="entry name" value="HTHLUXR"/>
</dbReference>
<dbReference type="Proteomes" id="UP000048965">
    <property type="component" value="Unassembled WGS sequence"/>
</dbReference>
<keyword evidence="2" id="KW-0238">DNA-binding</keyword>
<dbReference type="InterPro" id="IPR036388">
    <property type="entry name" value="WH-like_DNA-bd_sf"/>
</dbReference>
<dbReference type="AlphaFoldDB" id="A0A0P4RH03"/>
<reference evidence="6" key="1">
    <citation type="submission" date="2014-09" db="EMBL/GenBank/DDBJ databases">
        <title>Whole genome shotgun sequence of Streptomyces sp. NBRC 110027.</title>
        <authorList>
            <person name="Komaki H."/>
            <person name="Ichikawa N."/>
            <person name="Katano-Makiyama Y."/>
            <person name="Hosoyama A."/>
            <person name="Hashimoto M."/>
            <person name="Uohara A."/>
            <person name="Kitahashi Y."/>
            <person name="Ohji S."/>
            <person name="Kimura A."/>
            <person name="Yamazoe A."/>
            <person name="Igarashi Y."/>
            <person name="Fujita N."/>
        </authorList>
    </citation>
    <scope>NUCLEOTIDE SEQUENCE [LARGE SCALE GENOMIC DNA]</scope>
    <source>
        <strain evidence="6">NBRC 110027</strain>
    </source>
</reference>
<dbReference type="PROSITE" id="PS50043">
    <property type="entry name" value="HTH_LUXR_2"/>
    <property type="match status" value="1"/>
</dbReference>
<keyword evidence="6" id="KW-1185">Reference proteome</keyword>
<dbReference type="EMBL" id="BBNO01000019">
    <property type="protein sequence ID" value="GAO13066.1"/>
    <property type="molecule type" value="Genomic_DNA"/>
</dbReference>
<dbReference type="PROSITE" id="PS00622">
    <property type="entry name" value="HTH_LUXR_1"/>
    <property type="match status" value="1"/>
</dbReference>
<dbReference type="GO" id="GO:0003677">
    <property type="term" value="F:DNA binding"/>
    <property type="evidence" value="ECO:0007669"/>
    <property type="project" value="UniProtKB-KW"/>
</dbReference>
<sequence length="71" mass="7671">MGALTDTEHIVAGHVASGHSNPEIAARMYISRRTVGSHVSNILQKLGMTSRVELAAEVIRRRGLDEPPPPD</sequence>
<dbReference type="PANTHER" id="PTHR44688:SF16">
    <property type="entry name" value="DNA-BINDING TRANSCRIPTIONAL ACTIVATOR DEVR_DOSR"/>
    <property type="match status" value="1"/>
</dbReference>
<gene>
    <name evidence="5" type="ORF">TPA0598_19_00030</name>
</gene>
<dbReference type="CDD" id="cd06170">
    <property type="entry name" value="LuxR_C_like"/>
    <property type="match status" value="1"/>
</dbReference>
<reference evidence="5 6" key="2">
    <citation type="journal article" date="2015" name="Stand. Genomic Sci.">
        <title>Draft genome sequence of marine-derived Streptomyces sp. TP-A0598, a producer of anti-MRSA antibiotic lydicamycins.</title>
        <authorList>
            <person name="Komaki H."/>
            <person name="Ichikawa N."/>
            <person name="Hosoyama A."/>
            <person name="Fujita N."/>
            <person name="Igarashi Y."/>
        </authorList>
    </citation>
    <scope>NUCLEOTIDE SEQUENCE [LARGE SCALE GENOMIC DNA]</scope>
    <source>
        <strain evidence="5 6">NBRC 110027</strain>
    </source>
</reference>
<dbReference type="PANTHER" id="PTHR44688">
    <property type="entry name" value="DNA-BINDING TRANSCRIPTIONAL ACTIVATOR DEVR_DOSR"/>
    <property type="match status" value="1"/>
</dbReference>
<dbReference type="Gene3D" id="1.10.10.10">
    <property type="entry name" value="Winged helix-like DNA-binding domain superfamily/Winged helix DNA-binding domain"/>
    <property type="match status" value="1"/>
</dbReference>
<evidence type="ECO:0000256" key="3">
    <source>
        <dbReference type="ARBA" id="ARBA00023163"/>
    </source>
</evidence>
<dbReference type="InterPro" id="IPR000792">
    <property type="entry name" value="Tscrpt_reg_LuxR_C"/>
</dbReference>
<dbReference type="SMART" id="SM00421">
    <property type="entry name" value="HTH_LUXR"/>
    <property type="match status" value="1"/>
</dbReference>
<feature type="domain" description="HTH luxR-type" evidence="4">
    <location>
        <begin position="1"/>
        <end position="62"/>
    </location>
</feature>
<evidence type="ECO:0000259" key="4">
    <source>
        <dbReference type="PROSITE" id="PS50043"/>
    </source>
</evidence>
<dbReference type="GO" id="GO:0006355">
    <property type="term" value="P:regulation of DNA-templated transcription"/>
    <property type="evidence" value="ECO:0007669"/>
    <property type="project" value="InterPro"/>
</dbReference>
<dbReference type="Pfam" id="PF00196">
    <property type="entry name" value="GerE"/>
    <property type="match status" value="1"/>
</dbReference>
<dbReference type="SUPFAM" id="SSF46894">
    <property type="entry name" value="C-terminal effector domain of the bipartite response regulators"/>
    <property type="match status" value="1"/>
</dbReference>
<protein>
    <submittedName>
        <fullName evidence="5">Putative LuxR family transcriptional regulator</fullName>
    </submittedName>
</protein>
<evidence type="ECO:0000256" key="2">
    <source>
        <dbReference type="ARBA" id="ARBA00023125"/>
    </source>
</evidence>
<name>A0A0P4RH03_9ACTN</name>
<dbReference type="InterPro" id="IPR016032">
    <property type="entry name" value="Sig_transdc_resp-reg_C-effctor"/>
</dbReference>
<keyword evidence="1" id="KW-0805">Transcription regulation</keyword>
<evidence type="ECO:0000256" key="1">
    <source>
        <dbReference type="ARBA" id="ARBA00023015"/>
    </source>
</evidence>
<evidence type="ECO:0000313" key="6">
    <source>
        <dbReference type="Proteomes" id="UP000048965"/>
    </source>
</evidence>
<comment type="caution">
    <text evidence="5">The sequence shown here is derived from an EMBL/GenBank/DDBJ whole genome shotgun (WGS) entry which is preliminary data.</text>
</comment>
<dbReference type="RefSeq" id="WP_042162581.1">
    <property type="nucleotide sequence ID" value="NZ_BBNO01000019.2"/>
</dbReference>
<proteinExistence type="predicted"/>